<keyword evidence="1" id="KW-0472">Membrane</keyword>
<feature type="transmembrane region" description="Helical" evidence="1">
    <location>
        <begin position="80"/>
        <end position="98"/>
    </location>
</feature>
<dbReference type="Proteomes" id="UP000308330">
    <property type="component" value="Unassembled WGS sequence"/>
</dbReference>
<evidence type="ECO:0000313" key="2">
    <source>
        <dbReference type="EMBL" id="TKI50148.1"/>
    </source>
</evidence>
<evidence type="ECO:0000256" key="1">
    <source>
        <dbReference type="SAM" id="Phobius"/>
    </source>
</evidence>
<accession>A0ABY2T2B5</accession>
<sequence>MLIEYKKLFNNKNFYLSICALILLVVIAVIIGVKEHNDEYQLTERIYSQYYEEEIVKDVLIFISPHKQWLGFTNNFASELYYLLFPLLISIALVDSIYRERKSGYQHFIFMRMDRRKYYIAKFATTFFTAFFMFVVPLCLGVVLVNLFTNHWDYTAYANIYIGFVEGTLAIPDNAISVFKGDIQPLFSDLLSISPYLYAAVFYTIGGLFASAYVCMGLALSMFIKNYYLMIFMPQIIYTSIWFLATNSPKWVPFFFLAPDGIHGDNSISIMVVEFLMQISLTFVIYFIGMRKYEDVL</sequence>
<keyword evidence="1" id="KW-1133">Transmembrane helix</keyword>
<evidence type="ECO:0000313" key="3">
    <source>
        <dbReference type="Proteomes" id="UP000308330"/>
    </source>
</evidence>
<dbReference type="RefSeq" id="WP_108029779.1">
    <property type="nucleotide sequence ID" value="NZ_PYUE01000002.1"/>
</dbReference>
<gene>
    <name evidence="2" type="ORF">FC748_02690</name>
</gene>
<feature type="transmembrane region" description="Helical" evidence="1">
    <location>
        <begin position="266"/>
        <end position="288"/>
    </location>
</feature>
<feature type="transmembrane region" description="Helical" evidence="1">
    <location>
        <begin position="196"/>
        <end position="220"/>
    </location>
</feature>
<reference evidence="2 3" key="1">
    <citation type="submission" date="2019-04" db="EMBL/GenBank/DDBJ databases">
        <title>Lysinibacillus genome sequencing.</title>
        <authorList>
            <person name="Dunlap C."/>
        </authorList>
    </citation>
    <scope>NUCLEOTIDE SEQUENCE [LARGE SCALE GENOMIC DNA]</scope>
    <source>
        <strain evidence="2 3">KCTC 33042</strain>
    </source>
</reference>
<feature type="transmembrane region" description="Helical" evidence="1">
    <location>
        <begin position="227"/>
        <end position="246"/>
    </location>
</feature>
<feature type="transmembrane region" description="Helical" evidence="1">
    <location>
        <begin position="12"/>
        <end position="33"/>
    </location>
</feature>
<keyword evidence="3" id="KW-1185">Reference proteome</keyword>
<name>A0ABY2T2B5_9BACI</name>
<protein>
    <submittedName>
        <fullName evidence="2">NADH dehydrogenase FAD-containing subunit</fullName>
    </submittedName>
</protein>
<dbReference type="EMBL" id="SZPT01000001">
    <property type="protein sequence ID" value="TKI50148.1"/>
    <property type="molecule type" value="Genomic_DNA"/>
</dbReference>
<keyword evidence="1" id="KW-0812">Transmembrane</keyword>
<organism evidence="2 3">
    <name type="scientific">Lysinibacillus tabacifolii</name>
    <dbReference type="NCBI Taxonomy" id="1173107"/>
    <lineage>
        <taxon>Bacteria</taxon>
        <taxon>Bacillati</taxon>
        <taxon>Bacillota</taxon>
        <taxon>Bacilli</taxon>
        <taxon>Bacillales</taxon>
        <taxon>Bacillaceae</taxon>
        <taxon>Lysinibacillus</taxon>
    </lineage>
</organism>
<feature type="transmembrane region" description="Helical" evidence="1">
    <location>
        <begin position="119"/>
        <end position="145"/>
    </location>
</feature>
<comment type="caution">
    <text evidence="2">The sequence shown here is derived from an EMBL/GenBank/DDBJ whole genome shotgun (WGS) entry which is preliminary data.</text>
</comment>
<proteinExistence type="predicted"/>